<dbReference type="InterPro" id="IPR011459">
    <property type="entry name" value="DUF1565"/>
</dbReference>
<dbReference type="CDD" id="cd02696">
    <property type="entry name" value="MurNAc-LAA"/>
    <property type="match status" value="1"/>
</dbReference>
<organism evidence="4">
    <name type="scientific">Leptolyngbya sp. NK1-12</name>
    <dbReference type="NCBI Taxonomy" id="2547451"/>
    <lineage>
        <taxon>Bacteria</taxon>
        <taxon>Bacillati</taxon>
        <taxon>Cyanobacteriota</taxon>
        <taxon>Cyanophyceae</taxon>
        <taxon>Leptolyngbyales</taxon>
        <taxon>Leptolyngbyaceae</taxon>
        <taxon>Leptolyngbya group</taxon>
        <taxon>Leptolyngbya</taxon>
    </lineage>
</organism>
<dbReference type="SUPFAM" id="SSF53187">
    <property type="entry name" value="Zn-dependent exopeptidases"/>
    <property type="match status" value="1"/>
</dbReference>
<dbReference type="InterPro" id="IPR001119">
    <property type="entry name" value="SLH_dom"/>
</dbReference>
<dbReference type="InterPro" id="IPR050695">
    <property type="entry name" value="N-acetylmuramoyl_amidase_3"/>
</dbReference>
<feature type="domain" description="SLH" evidence="3">
    <location>
        <begin position="406"/>
        <end position="469"/>
    </location>
</feature>
<dbReference type="Gene3D" id="2.160.20.10">
    <property type="entry name" value="Single-stranded right-handed beta-helix, Pectin lyase-like"/>
    <property type="match status" value="1"/>
</dbReference>
<dbReference type="SMART" id="SM00646">
    <property type="entry name" value="Ami_3"/>
    <property type="match status" value="1"/>
</dbReference>
<gene>
    <name evidence="4" type="ORF">HJG54_27465</name>
</gene>
<dbReference type="EMBL" id="CP053586">
    <property type="protein sequence ID" value="WNZ26190.1"/>
    <property type="molecule type" value="Genomic_DNA"/>
</dbReference>
<evidence type="ECO:0000313" key="4">
    <source>
        <dbReference type="EMBL" id="WNZ26190.1"/>
    </source>
</evidence>
<dbReference type="InterPro" id="IPR002508">
    <property type="entry name" value="MurNAc-LAA_cat"/>
</dbReference>
<name>A0AA97AI35_9CYAN</name>
<dbReference type="Gene3D" id="3.40.630.40">
    <property type="entry name" value="Zn-dependent exopeptidases"/>
    <property type="match status" value="1"/>
</dbReference>
<dbReference type="InterPro" id="IPR012334">
    <property type="entry name" value="Pectin_lyas_fold"/>
</dbReference>
<dbReference type="PANTHER" id="PTHR30404">
    <property type="entry name" value="N-ACETYLMURAMOYL-L-ALANINE AMIDASE"/>
    <property type="match status" value="1"/>
</dbReference>
<dbReference type="PROSITE" id="PS51272">
    <property type="entry name" value="SLH"/>
    <property type="match status" value="1"/>
</dbReference>
<dbReference type="Pfam" id="PF07602">
    <property type="entry name" value="DUF1565"/>
    <property type="match status" value="1"/>
</dbReference>
<feature type="region of interest" description="Disordered" evidence="2">
    <location>
        <begin position="496"/>
        <end position="521"/>
    </location>
</feature>
<sequence>MQQLQISNEIYVHPTNGDDTATGDSMHPFKTLTRALQQLRPNSVIQLSRGTYSVETGEVFPLVIPDGALVIGNAATQGTGVVVIGSGVYHSLSFGPQAVTIVLQGDGQLQGVTVTNPATKGTGIWIESATPTVAGCTLAQCNREGLLVTGKANPTIMNCVFQDNQASGLTLVRNARGEIRNNVWRLNGFGIVISDRAAPWIVSNQIYENRCGMVLSGAAAPILRGNVLAQNREDGLVVSGQANPDLGNLYDPAGNRFRGNQRFDLRNATPAKLICSGNQLNPAHVEGAVEFLTIRSPKTGAVQSDVVSPVSPAAPLHAPADLKRHWAAALVQPLLDRRLISLADEHFHPDAPLSAGEFATWLQTAGFPSDNTSDNTSAKPNPLTRLEAIVQLVNAAQLTGGHPSLLSSYHDRAQIPSAQTLAMATALQHRLVVSPQPDCLKPLHCLTRAEAAAMLYQALVAKGQSLAIDTPAILRPIVAISKPSGPMPIKRPPVVVLDPGHGGTDPGVTTRPKQREAAQETLGSQPPLLEMLPMEGVSMSPLPAGVMPPGLAAELPPMLPSSGIPAGMMPEISPEIMAGMPGMPGMPEPPETPKLEEKTIVLSVAQAVASFLQQQGIEVVLTRSEDRDLTPAERVEVTKQHQAVALISIHANGSLANRSDINGVETYYHPDSSEGMRLAWSIHKALTRTADIADRGVHAAHFTTLRQSPVPAVHVEVGYISGSIDGTSLTNLAYHRYLARPIANGIFRYVWQQR</sequence>
<dbReference type="RefSeq" id="WP_316432419.1">
    <property type="nucleotide sequence ID" value="NZ_CP053586.1"/>
</dbReference>
<dbReference type="GO" id="GO:0008745">
    <property type="term" value="F:N-acetylmuramoyl-L-alanine amidase activity"/>
    <property type="evidence" value="ECO:0007669"/>
    <property type="project" value="InterPro"/>
</dbReference>
<proteinExistence type="predicted"/>
<evidence type="ECO:0000256" key="2">
    <source>
        <dbReference type="SAM" id="MobiDB-lite"/>
    </source>
</evidence>
<dbReference type="PANTHER" id="PTHR30404:SF0">
    <property type="entry name" value="N-ACETYLMURAMOYL-L-ALANINE AMIDASE AMIC"/>
    <property type="match status" value="1"/>
</dbReference>
<accession>A0AA97AI35</accession>
<protein>
    <submittedName>
        <fullName evidence="4">DUF1565 domain-containing protein</fullName>
    </submittedName>
</protein>
<keyword evidence="1" id="KW-0378">Hydrolase</keyword>
<dbReference type="SUPFAM" id="SSF51126">
    <property type="entry name" value="Pectin lyase-like"/>
    <property type="match status" value="1"/>
</dbReference>
<dbReference type="Pfam" id="PF01520">
    <property type="entry name" value="Amidase_3"/>
    <property type="match status" value="1"/>
</dbReference>
<dbReference type="GO" id="GO:0009253">
    <property type="term" value="P:peptidoglycan catabolic process"/>
    <property type="evidence" value="ECO:0007669"/>
    <property type="project" value="InterPro"/>
</dbReference>
<dbReference type="GO" id="GO:0030288">
    <property type="term" value="C:outer membrane-bounded periplasmic space"/>
    <property type="evidence" value="ECO:0007669"/>
    <property type="project" value="TreeGrafter"/>
</dbReference>
<reference evidence="4" key="1">
    <citation type="submission" date="2020-05" db="EMBL/GenBank/DDBJ databases">
        <authorList>
            <person name="Zhu T."/>
            <person name="Keshari N."/>
            <person name="Lu X."/>
        </authorList>
    </citation>
    <scope>NUCLEOTIDE SEQUENCE</scope>
    <source>
        <strain evidence="4">NK1-12</strain>
    </source>
</reference>
<dbReference type="AlphaFoldDB" id="A0AA97AI35"/>
<evidence type="ECO:0000256" key="1">
    <source>
        <dbReference type="ARBA" id="ARBA00022801"/>
    </source>
</evidence>
<evidence type="ECO:0000259" key="3">
    <source>
        <dbReference type="PROSITE" id="PS51272"/>
    </source>
</evidence>
<dbReference type="InterPro" id="IPR011050">
    <property type="entry name" value="Pectin_lyase_fold/virulence"/>
</dbReference>